<evidence type="ECO:0000256" key="1">
    <source>
        <dbReference type="SAM" id="MobiDB-lite"/>
    </source>
</evidence>
<protein>
    <submittedName>
        <fullName evidence="3">Reverse transcriptase domain-containing protein</fullName>
    </submittedName>
</protein>
<dbReference type="Proteomes" id="UP000095280">
    <property type="component" value="Unplaced"/>
</dbReference>
<proteinExistence type="predicted"/>
<reference evidence="3" key="1">
    <citation type="submission" date="2016-11" db="UniProtKB">
        <authorList>
            <consortium name="WormBaseParasite"/>
        </authorList>
    </citation>
    <scope>IDENTIFICATION</scope>
</reference>
<keyword evidence="2" id="KW-1185">Reference proteome</keyword>
<accession>A0A1I8FGH4</accession>
<dbReference type="WBParaSite" id="maker-unitig_33690-snap-gene-0.2-mRNA-1">
    <property type="protein sequence ID" value="maker-unitig_33690-snap-gene-0.2-mRNA-1"/>
    <property type="gene ID" value="maker-unitig_33690-snap-gene-0.2"/>
</dbReference>
<feature type="region of interest" description="Disordered" evidence="1">
    <location>
        <begin position="448"/>
        <end position="484"/>
    </location>
</feature>
<feature type="region of interest" description="Disordered" evidence="1">
    <location>
        <begin position="1"/>
        <end position="80"/>
    </location>
</feature>
<dbReference type="AlphaFoldDB" id="A0A1I8FGH4"/>
<evidence type="ECO:0000313" key="2">
    <source>
        <dbReference type="Proteomes" id="UP000095280"/>
    </source>
</evidence>
<organism evidence="2 3">
    <name type="scientific">Macrostomum lignano</name>
    <dbReference type="NCBI Taxonomy" id="282301"/>
    <lineage>
        <taxon>Eukaryota</taxon>
        <taxon>Metazoa</taxon>
        <taxon>Spiralia</taxon>
        <taxon>Lophotrochozoa</taxon>
        <taxon>Platyhelminthes</taxon>
        <taxon>Rhabditophora</taxon>
        <taxon>Macrostomorpha</taxon>
        <taxon>Macrostomida</taxon>
        <taxon>Macrostomidae</taxon>
        <taxon>Macrostomum</taxon>
    </lineage>
</organism>
<feature type="compositionally biased region" description="Low complexity" evidence="1">
    <location>
        <begin position="32"/>
        <end position="46"/>
    </location>
</feature>
<sequence length="532" mass="57057">SATPPPALASCARSLRGSPDPPHQLDSGQGEGASQAAAAGRCAQMRRSGRRAPTHEDSGRPSQPPSMPTGPPNPAPEPDRPLVRWLLDRRLATTAAQLPLRDLLEEIGDVGPDLLLKRCLAELAGPERVPSPSGRVVTRPAGLLGLLEMDAGAEESWPGPPAAAGWTPGRASVTRQVWSSSVAATAGSFASQAADSQPPTAVPFRLTPNLCELISPLGIRGPLQAAIIASARCLVLPKYQLAAYLRCVLRDEVILTLPTGKRRRLSRGRRPHPVSRQAVSAILARLQALAAFEGAFPCSAAGPRLVRTPPTVLDVFVKLSPGQRFELRSSLATSLVFWRGHMWTYRSADKTLRHLNRGSSRVTHLRAVWRRSSFRRCLARENGSSGLARLITAGRNGKTQRQPRTEVQRRHQSRISMLYCPNGTTGGSSPHGVGPSTLPAGQLHRDIQKHRPGSKKPMSTVPQTECRHRGGRAGLTGSSPEKARSFATTTDSCCVATEFSLNQPHLSLPVPGHLADLARNRAGNEDAIFIAL</sequence>
<name>A0A1I8FGH4_9PLAT</name>
<feature type="compositionally biased region" description="Pro residues" evidence="1">
    <location>
        <begin position="62"/>
        <end position="76"/>
    </location>
</feature>
<evidence type="ECO:0000313" key="3">
    <source>
        <dbReference type="WBParaSite" id="maker-unitig_33690-snap-gene-0.2-mRNA-1"/>
    </source>
</evidence>